<dbReference type="EMBL" id="LLXI01007758">
    <property type="protein sequence ID" value="PKY62691.1"/>
    <property type="molecule type" value="Genomic_DNA"/>
</dbReference>
<evidence type="ECO:0000313" key="2">
    <source>
        <dbReference type="Proteomes" id="UP000234323"/>
    </source>
</evidence>
<reference evidence="1 2" key="1">
    <citation type="submission" date="2015-10" db="EMBL/GenBank/DDBJ databases">
        <title>Genome analyses suggest a sexual origin of heterokaryosis in a supposedly ancient asexual fungus.</title>
        <authorList>
            <person name="Ropars J."/>
            <person name="Sedzielewska K."/>
            <person name="Noel J."/>
            <person name="Charron P."/>
            <person name="Farinelli L."/>
            <person name="Marton T."/>
            <person name="Kruger M."/>
            <person name="Pelin A."/>
            <person name="Brachmann A."/>
            <person name="Corradi N."/>
        </authorList>
    </citation>
    <scope>NUCLEOTIDE SEQUENCE [LARGE SCALE GENOMIC DNA]</scope>
    <source>
        <strain evidence="1 2">A4</strain>
    </source>
</reference>
<evidence type="ECO:0000313" key="1">
    <source>
        <dbReference type="EMBL" id="PKY62691.1"/>
    </source>
</evidence>
<accession>A0A2I1HUY4</accession>
<gene>
    <name evidence="1" type="ORF">RhiirA4_489641</name>
</gene>
<name>A0A2I1HUY4_9GLOM</name>
<sequence>MPSHTFVLIQNNRKNTVYDKLPTGNTYTRVMYDCNNIETEMWDNFWLKL</sequence>
<organism evidence="1 2">
    <name type="scientific">Rhizophagus irregularis</name>
    <dbReference type="NCBI Taxonomy" id="588596"/>
    <lineage>
        <taxon>Eukaryota</taxon>
        <taxon>Fungi</taxon>
        <taxon>Fungi incertae sedis</taxon>
        <taxon>Mucoromycota</taxon>
        <taxon>Glomeromycotina</taxon>
        <taxon>Glomeromycetes</taxon>
        <taxon>Glomerales</taxon>
        <taxon>Glomeraceae</taxon>
        <taxon>Rhizophagus</taxon>
    </lineage>
</organism>
<keyword evidence="2" id="KW-1185">Reference proteome</keyword>
<dbReference type="AlphaFoldDB" id="A0A2I1HUY4"/>
<protein>
    <submittedName>
        <fullName evidence="1">Uncharacterized protein</fullName>
    </submittedName>
</protein>
<dbReference type="Proteomes" id="UP000234323">
    <property type="component" value="Unassembled WGS sequence"/>
</dbReference>
<comment type="caution">
    <text evidence="1">The sequence shown here is derived from an EMBL/GenBank/DDBJ whole genome shotgun (WGS) entry which is preliminary data.</text>
</comment>
<proteinExistence type="predicted"/>